<dbReference type="OrthoDB" id="1918800at2759"/>
<sequence length="165" mass="18453">MARRPDRSDQSLPPEEAARIEAEVRDYFEKVAPKRHSKPPRSDPSDPYSDSLVSSDPDLIPELDKLRRLESDPQRLVVEGGEVVEEYVETEYYDGINCIDKQHHTTGSGFIKVEKPNKPAFDAQTVSCTSCVSNGCYKSNPATNDWIPSSETVIPISTKPNRSES</sequence>
<dbReference type="Proteomes" id="UP001151287">
    <property type="component" value="Unassembled WGS sequence"/>
</dbReference>
<accession>A0A9Q0C376</accession>
<proteinExistence type="predicted"/>
<dbReference type="PANTHER" id="PTHR34686">
    <property type="entry name" value="MATERNAL EFFECT EMBRYO ARREST PROTEIN"/>
    <property type="match status" value="1"/>
</dbReference>
<dbReference type="AlphaFoldDB" id="A0A9Q0C376"/>
<comment type="caution">
    <text evidence="2">The sequence shown here is derived from an EMBL/GenBank/DDBJ whole genome shotgun (WGS) entry which is preliminary data.</text>
</comment>
<evidence type="ECO:0000313" key="3">
    <source>
        <dbReference type="Proteomes" id="UP001151287"/>
    </source>
</evidence>
<gene>
    <name evidence="2" type="ORF">LUZ63_017845</name>
</gene>
<evidence type="ECO:0000313" key="2">
    <source>
        <dbReference type="EMBL" id="KAJ1686455.1"/>
    </source>
</evidence>
<keyword evidence="3" id="KW-1185">Reference proteome</keyword>
<dbReference type="EMBL" id="JAMQYH010000005">
    <property type="protein sequence ID" value="KAJ1686455.1"/>
    <property type="molecule type" value="Genomic_DNA"/>
</dbReference>
<protein>
    <submittedName>
        <fullName evidence="2">Uncharacterized protein</fullName>
    </submittedName>
</protein>
<evidence type="ECO:0000256" key="1">
    <source>
        <dbReference type="SAM" id="MobiDB-lite"/>
    </source>
</evidence>
<dbReference type="PANTHER" id="PTHR34686:SF5">
    <property type="entry name" value="OS05G0451300 PROTEIN"/>
    <property type="match status" value="1"/>
</dbReference>
<feature type="region of interest" description="Disordered" evidence="1">
    <location>
        <begin position="28"/>
        <end position="59"/>
    </location>
</feature>
<feature type="compositionally biased region" description="Low complexity" evidence="1">
    <location>
        <begin position="45"/>
        <end position="58"/>
    </location>
</feature>
<name>A0A9Q0C376_9POAL</name>
<reference evidence="2" key="1">
    <citation type="journal article" date="2022" name="Cell">
        <title>Repeat-based holocentromeres influence genome architecture and karyotype evolution.</title>
        <authorList>
            <person name="Hofstatter P.G."/>
            <person name="Thangavel G."/>
            <person name="Lux T."/>
            <person name="Neumann P."/>
            <person name="Vondrak T."/>
            <person name="Novak P."/>
            <person name="Zhang M."/>
            <person name="Costa L."/>
            <person name="Castellani M."/>
            <person name="Scott A."/>
            <person name="Toegelov H."/>
            <person name="Fuchs J."/>
            <person name="Mata-Sucre Y."/>
            <person name="Dias Y."/>
            <person name="Vanzela A.L.L."/>
            <person name="Huettel B."/>
            <person name="Almeida C.C.S."/>
            <person name="Simkova H."/>
            <person name="Souza G."/>
            <person name="Pedrosa-Harand A."/>
            <person name="Macas J."/>
            <person name="Mayer K.F.X."/>
            <person name="Houben A."/>
            <person name="Marques A."/>
        </authorList>
    </citation>
    <scope>NUCLEOTIDE SEQUENCE</scope>
    <source>
        <strain evidence="2">RhyBre1mFocal</strain>
    </source>
</reference>
<organism evidence="2 3">
    <name type="scientific">Rhynchospora breviuscula</name>
    <dbReference type="NCBI Taxonomy" id="2022672"/>
    <lineage>
        <taxon>Eukaryota</taxon>
        <taxon>Viridiplantae</taxon>
        <taxon>Streptophyta</taxon>
        <taxon>Embryophyta</taxon>
        <taxon>Tracheophyta</taxon>
        <taxon>Spermatophyta</taxon>
        <taxon>Magnoliopsida</taxon>
        <taxon>Liliopsida</taxon>
        <taxon>Poales</taxon>
        <taxon>Cyperaceae</taxon>
        <taxon>Cyperoideae</taxon>
        <taxon>Rhynchosporeae</taxon>
        <taxon>Rhynchospora</taxon>
    </lineage>
</organism>